<dbReference type="Proteomes" id="UP001148662">
    <property type="component" value="Unassembled WGS sequence"/>
</dbReference>
<proteinExistence type="predicted"/>
<keyword evidence="2" id="KW-1185">Reference proteome</keyword>
<protein>
    <submittedName>
        <fullName evidence="1">Uncharacterized protein</fullName>
    </submittedName>
</protein>
<evidence type="ECO:0000313" key="2">
    <source>
        <dbReference type="Proteomes" id="UP001148662"/>
    </source>
</evidence>
<organism evidence="1 2">
    <name type="scientific">Phlebia brevispora</name>
    <dbReference type="NCBI Taxonomy" id="194682"/>
    <lineage>
        <taxon>Eukaryota</taxon>
        <taxon>Fungi</taxon>
        <taxon>Dikarya</taxon>
        <taxon>Basidiomycota</taxon>
        <taxon>Agaricomycotina</taxon>
        <taxon>Agaricomycetes</taxon>
        <taxon>Polyporales</taxon>
        <taxon>Meruliaceae</taxon>
        <taxon>Phlebia</taxon>
    </lineage>
</organism>
<comment type="caution">
    <text evidence="1">The sequence shown here is derived from an EMBL/GenBank/DDBJ whole genome shotgun (WGS) entry which is preliminary data.</text>
</comment>
<evidence type="ECO:0000313" key="1">
    <source>
        <dbReference type="EMBL" id="KAJ3556989.1"/>
    </source>
</evidence>
<dbReference type="EMBL" id="JANHOG010000194">
    <property type="protein sequence ID" value="KAJ3556989.1"/>
    <property type="molecule type" value="Genomic_DNA"/>
</dbReference>
<accession>A0ACC1TAZ6</accession>
<sequence>MVVHWYEASMLFNPLRRLSRASMSVLSFALDESFTSGQFGPRLGKLDLHRADGSSPPSIRTPALITATSRGIVPHLSQDHVALTKSIGWTQIHFESFLEQSPPVPTLQGGPHPLHTFLHHRPDQQIIALSVRDPHDGREITANGKDFVSVRCVRGVRKMTPTAWRSYVLSCNPDVVTALSDIPFTNSPQSQKRTIKTLERSTAWLADLLRPIDLDSTTSTHPLNVLVHMVGGTEDRARKAFSETLLEKLQGKEMEVASPLTTLDEGLRGYVFDLVPLRASILQEAKGNGTPEDTTARIQALMDVSLRPLPTSKLRVVHSAASPHEILRLIRDVGVDLFDARWAQHAATLGVALDFSFPVRDPALLQHSTCNGPIVDPDGEARAGAQLVLFDLRT</sequence>
<name>A0ACC1TAZ6_9APHY</name>
<reference evidence="1" key="1">
    <citation type="submission" date="2022-07" db="EMBL/GenBank/DDBJ databases">
        <title>Genome Sequence of Phlebia brevispora.</title>
        <authorList>
            <person name="Buettner E."/>
        </authorList>
    </citation>
    <scope>NUCLEOTIDE SEQUENCE</scope>
    <source>
        <strain evidence="1">MPL23</strain>
    </source>
</reference>
<gene>
    <name evidence="1" type="ORF">NM688_g1723</name>
</gene>